<evidence type="ECO:0000256" key="1">
    <source>
        <dbReference type="SAM" id="Coils"/>
    </source>
</evidence>
<dbReference type="OrthoDB" id="28818at2759"/>
<organism evidence="3">
    <name type="scientific">Caenorhabditis remanei</name>
    <name type="common">Caenorhabditis vulgaris</name>
    <dbReference type="NCBI Taxonomy" id="31234"/>
    <lineage>
        <taxon>Eukaryota</taxon>
        <taxon>Metazoa</taxon>
        <taxon>Ecdysozoa</taxon>
        <taxon>Nematoda</taxon>
        <taxon>Chromadorea</taxon>
        <taxon>Rhabditida</taxon>
        <taxon>Rhabditina</taxon>
        <taxon>Rhabditomorpha</taxon>
        <taxon>Rhabditoidea</taxon>
        <taxon>Rhabditidae</taxon>
        <taxon>Peloderinae</taxon>
        <taxon>Caenorhabditis</taxon>
    </lineage>
</organism>
<protein>
    <submittedName>
        <fullName evidence="2">Uncharacterized protein</fullName>
    </submittedName>
</protein>
<evidence type="ECO:0000313" key="2">
    <source>
        <dbReference type="EMBL" id="EFO93313.1"/>
    </source>
</evidence>
<dbReference type="STRING" id="31234.E3NTW7"/>
<proteinExistence type="predicted"/>
<keyword evidence="3" id="KW-1185">Reference proteome</keyword>
<dbReference type="RefSeq" id="XP_003088154.2">
    <property type="nucleotide sequence ID" value="XM_003088106.2"/>
</dbReference>
<dbReference type="Proteomes" id="UP000008281">
    <property type="component" value="Unassembled WGS sequence"/>
</dbReference>
<name>E3NTW7_CAERE</name>
<dbReference type="GeneID" id="9817545"/>
<feature type="coiled-coil region" evidence="1">
    <location>
        <begin position="376"/>
        <end position="421"/>
    </location>
</feature>
<keyword evidence="1" id="KW-0175">Coiled coil</keyword>
<dbReference type="KEGG" id="crq:GCK72_015534"/>
<evidence type="ECO:0000313" key="3">
    <source>
        <dbReference type="Proteomes" id="UP000008281"/>
    </source>
</evidence>
<gene>
    <name evidence="2" type="ORF">CRE_16563</name>
</gene>
<accession>E3NTW7</accession>
<dbReference type="EMBL" id="DS270338">
    <property type="protein sequence ID" value="EFO93313.1"/>
    <property type="molecule type" value="Genomic_DNA"/>
</dbReference>
<dbReference type="AlphaFoldDB" id="E3NTW7"/>
<reference evidence="2" key="1">
    <citation type="submission" date="2007-07" db="EMBL/GenBank/DDBJ databases">
        <title>PCAP assembly of the Caenorhabditis remanei genome.</title>
        <authorList>
            <consortium name="The Caenorhabditis remanei Sequencing Consortium"/>
            <person name="Wilson R.K."/>
        </authorList>
    </citation>
    <scope>NUCLEOTIDE SEQUENCE [LARGE SCALE GENOMIC DNA]</scope>
    <source>
        <strain evidence="2">PB4641</strain>
    </source>
</reference>
<dbReference type="HOGENOM" id="CLU_647666_0_0_1"/>
<feature type="coiled-coil region" evidence="1">
    <location>
        <begin position="65"/>
        <end position="213"/>
    </location>
</feature>
<dbReference type="OMA" id="EHHAKEM"/>
<dbReference type="CTD" id="9817545"/>
<sequence>MNSFLQIFNPGGVEKEVEQPSGCVNRLVILKWRNAVDGIPLNPASASFYSDFFRWKQHVTCLIEKQQLRANLNTMTENLNAKNKVIEEYEERIVHGQVTILNIMNEQNALTEEKKELKEHTEQLRIKLTASEKESSRLNEQLEKERKSWKMEKTNLLKEIFHLERAVDKKRSEKFRELQEHHAKEMESKNAEIRELEKELNLKADLVAAKQDRFTELQEQQIRVKDSEIQELGNELYMKDHKIQELKADLAAVKQQFADRLTELQEQHAKKIKGKDSEIRELGKELTQQHATELNLKDRKIQELKADLTAARLTELQEHQELNSKYLEIQKLEQSGDRQSPEDRIQKLQEPVDEPTQLHIELGKLYVELQEAKKPQDALMAQLARKDKEIEFLTKKHEAKLAAMNSKIQRLTEMIQDEKSQNSF</sequence>
<dbReference type="InParanoid" id="E3NTW7"/>